<dbReference type="Gene3D" id="3.40.630.10">
    <property type="entry name" value="Zn peptidases"/>
    <property type="match status" value="1"/>
</dbReference>
<reference evidence="13" key="1">
    <citation type="journal article" date="2018" name="Nat. Genet.">
        <title>Extensive intraspecific gene order and gene structural variations between Mo17 and other maize genomes.</title>
        <authorList>
            <person name="Sun S."/>
            <person name="Zhou Y."/>
            <person name="Chen J."/>
            <person name="Shi J."/>
            <person name="Zhao H."/>
            <person name="Zhao H."/>
            <person name="Song W."/>
            <person name="Zhang M."/>
            <person name="Cui Y."/>
            <person name="Dong X."/>
            <person name="Liu H."/>
            <person name="Ma X."/>
            <person name="Jiao Y."/>
            <person name="Wang B."/>
            <person name="Wei X."/>
            <person name="Stein J.C."/>
            <person name="Glaubitz J.C."/>
            <person name="Lu F."/>
            <person name="Yu G."/>
            <person name="Liang C."/>
            <person name="Fengler K."/>
            <person name="Li B."/>
            <person name="Rafalski A."/>
            <person name="Schnable P.S."/>
            <person name="Ware D.H."/>
            <person name="Buckler E.S."/>
            <person name="Lai J."/>
        </authorList>
    </citation>
    <scope>NUCLEOTIDE SEQUENCE [LARGE SCALE GENOMIC DNA]</scope>
    <source>
        <tissue evidence="13">Seedling</tissue>
    </source>
</reference>
<evidence type="ECO:0000256" key="4">
    <source>
        <dbReference type="ARBA" id="ARBA00022692"/>
    </source>
</evidence>
<evidence type="ECO:0000313" key="13">
    <source>
        <dbReference type="EMBL" id="PWZ25964.1"/>
    </source>
</evidence>
<evidence type="ECO:0000256" key="3">
    <source>
        <dbReference type="ARBA" id="ARBA00015303"/>
    </source>
</evidence>
<evidence type="ECO:0000256" key="11">
    <source>
        <dbReference type="SAM" id="SignalP"/>
    </source>
</evidence>
<dbReference type="GO" id="GO:0007219">
    <property type="term" value="P:Notch signaling pathway"/>
    <property type="evidence" value="ECO:0007669"/>
    <property type="project" value="UniProtKB-KW"/>
</dbReference>
<feature type="transmembrane region" description="Helical" evidence="10">
    <location>
        <begin position="593"/>
        <end position="613"/>
    </location>
</feature>
<comment type="subcellular location">
    <subcellularLocation>
        <location evidence="1">Membrane</location>
        <topology evidence="1">Single-pass type I membrane protein</topology>
    </subcellularLocation>
</comment>
<evidence type="ECO:0000256" key="7">
    <source>
        <dbReference type="ARBA" id="ARBA00022989"/>
    </source>
</evidence>
<accession>A0A3L6EY32</accession>
<comment type="caution">
    <text evidence="13">The sequence shown here is derived from an EMBL/GenBank/DDBJ whole genome shotgun (WGS) entry which is preliminary data.</text>
</comment>
<evidence type="ECO:0000256" key="8">
    <source>
        <dbReference type="ARBA" id="ARBA00023136"/>
    </source>
</evidence>
<evidence type="ECO:0000259" key="12">
    <source>
        <dbReference type="Pfam" id="PF18266"/>
    </source>
</evidence>
<dbReference type="SUPFAM" id="SSF53187">
    <property type="entry name" value="Zn-dependent exopeptidases"/>
    <property type="match status" value="1"/>
</dbReference>
<dbReference type="AlphaFoldDB" id="A0A3L6EY32"/>
<sequence length="624" mass="66782">MSDGSTASLVAAVICLALAVFAPAVPGNGATLESVPDLVKAMYLNVESFPCVRLLNLSGEIGCSNPGSEKVIAPIVRLRKGSDQLVQPSTILLSLDQMSDFFLRVSNDPELHQKVAGVLVESNGVNNDLQELSPDRKFPQDDFAPYSNHSHDWNPAGSGIMWNKYNFPVFLLSEESTNTLQKGSVWTSLPPLKNGSTEHPKPLILAIASQDSASFFRDRSLGSDSPISGLIALLTAVDALSHIHGLSKLKKQLVFAVFNGEAWGYLGSRKFLQELDEGAASVNGINSLMIDQVLEIGSVGKAILEEYPSFYVHAEGNPSASKEILDALQSASKSLGSDNVKVKQAASSNPGVPPSSLMSFIGKNTSTSGVVLEDFDSHFSNRFYHSYLDNPVNINSSSIAAAAALVARSLYILASDDSVVDLITLNTIKVNVSLVEELIGCLLTCNPGLSCGLVKRFISPSNPCPSHYVGVFLDDPSGTQFPSYADDTSRFVWNFLADRTNSAGNKSSCTGKCGDEGEVCVGAEVEGGGRCVVSTTRYVPAYSTRVKFEDNAWHVLPANSSDPMGAADPVWTESFWNTIGLRVYAVQDPAYDWLILLAGLGITAASYCAVHFGRAYISKVAKLD</sequence>
<dbReference type="Proteomes" id="UP000251960">
    <property type="component" value="Chromosome 4"/>
</dbReference>
<dbReference type="PANTHER" id="PTHR21092">
    <property type="entry name" value="NICASTRIN"/>
    <property type="match status" value="1"/>
</dbReference>
<comment type="similarity">
    <text evidence="2">Belongs to the nicastrin family.</text>
</comment>
<keyword evidence="7 10" id="KW-1133">Transmembrane helix</keyword>
<feature type="signal peptide" evidence="11">
    <location>
        <begin position="1"/>
        <end position="24"/>
    </location>
</feature>
<evidence type="ECO:0000256" key="5">
    <source>
        <dbReference type="ARBA" id="ARBA00022729"/>
    </source>
</evidence>
<dbReference type="InterPro" id="IPR008710">
    <property type="entry name" value="Nicastrin"/>
</dbReference>
<feature type="domain" description="Nicastrin small lobe" evidence="12">
    <location>
        <begin position="50"/>
        <end position="182"/>
    </location>
</feature>
<name>A0A3L6EY32_MAIZE</name>
<gene>
    <name evidence="13" type="primary">At3g52640</name>
    <name evidence="13" type="synonym">At3g52650_2</name>
    <name evidence="13" type="ORF">Zm00014a_014222</name>
</gene>
<keyword evidence="5 11" id="KW-0732">Signal</keyword>
<dbReference type="ExpressionAtlas" id="A0A3L6EY32">
    <property type="expression patterns" value="baseline and differential"/>
</dbReference>
<protein>
    <recommendedName>
        <fullName evidence="3">Nicastrin</fullName>
    </recommendedName>
</protein>
<organism evidence="13">
    <name type="scientific">Zea mays</name>
    <name type="common">Maize</name>
    <dbReference type="NCBI Taxonomy" id="4577"/>
    <lineage>
        <taxon>Eukaryota</taxon>
        <taxon>Viridiplantae</taxon>
        <taxon>Streptophyta</taxon>
        <taxon>Embryophyta</taxon>
        <taxon>Tracheophyta</taxon>
        <taxon>Spermatophyta</taxon>
        <taxon>Magnoliopsida</taxon>
        <taxon>Liliopsida</taxon>
        <taxon>Poales</taxon>
        <taxon>Poaceae</taxon>
        <taxon>PACMAD clade</taxon>
        <taxon>Panicoideae</taxon>
        <taxon>Andropogonodae</taxon>
        <taxon>Andropogoneae</taxon>
        <taxon>Tripsacinae</taxon>
        <taxon>Zea</taxon>
    </lineage>
</organism>
<keyword evidence="6" id="KW-0914">Notch signaling pathway</keyword>
<dbReference type="Pfam" id="PF05450">
    <property type="entry name" value="Nicastrin"/>
    <property type="match status" value="1"/>
</dbReference>
<proteinExistence type="inferred from homology"/>
<feature type="chain" id="PRO_5018242805" description="Nicastrin" evidence="11">
    <location>
        <begin position="25"/>
        <end position="624"/>
    </location>
</feature>
<dbReference type="GO" id="GO:0016485">
    <property type="term" value="P:protein processing"/>
    <property type="evidence" value="ECO:0007669"/>
    <property type="project" value="InterPro"/>
</dbReference>
<dbReference type="GO" id="GO:0005886">
    <property type="term" value="C:plasma membrane"/>
    <property type="evidence" value="ECO:0007669"/>
    <property type="project" value="UniProtKB-ARBA"/>
</dbReference>
<dbReference type="PANTHER" id="PTHR21092:SF0">
    <property type="entry name" value="NICASTRIN"/>
    <property type="match status" value="1"/>
</dbReference>
<keyword evidence="8 10" id="KW-0472">Membrane</keyword>
<keyword evidence="9" id="KW-0325">Glycoprotein</keyword>
<evidence type="ECO:0000256" key="1">
    <source>
        <dbReference type="ARBA" id="ARBA00004479"/>
    </source>
</evidence>
<evidence type="ECO:0000256" key="10">
    <source>
        <dbReference type="SAM" id="Phobius"/>
    </source>
</evidence>
<evidence type="ECO:0000256" key="2">
    <source>
        <dbReference type="ARBA" id="ARBA00007717"/>
    </source>
</evidence>
<dbReference type="Pfam" id="PF18266">
    <property type="entry name" value="Ncstrn_small"/>
    <property type="match status" value="1"/>
</dbReference>
<dbReference type="InterPro" id="IPR041084">
    <property type="entry name" value="Ncstrn_small"/>
</dbReference>
<evidence type="ECO:0000256" key="9">
    <source>
        <dbReference type="ARBA" id="ARBA00023180"/>
    </source>
</evidence>
<keyword evidence="4 10" id="KW-0812">Transmembrane</keyword>
<dbReference type="EMBL" id="NCVQ01000005">
    <property type="protein sequence ID" value="PWZ25964.1"/>
    <property type="molecule type" value="Genomic_DNA"/>
</dbReference>
<evidence type="ECO:0000256" key="6">
    <source>
        <dbReference type="ARBA" id="ARBA00022976"/>
    </source>
</evidence>